<dbReference type="NCBIfam" id="NF007015">
    <property type="entry name" value="PRK09480.1"/>
    <property type="match status" value="1"/>
</dbReference>
<evidence type="ECO:0000256" key="2">
    <source>
        <dbReference type="PROSITE-ProRule" id="PRU00335"/>
    </source>
</evidence>
<dbReference type="AlphaFoldDB" id="E7C1R0"/>
<sequence length="183" mass="21400">MRSLAGMLEERELMKITTAELAKRSEITEAAIYKHFPSKRKIFEELVVFFEESIFSRINGIKEETKADEFPGQLISLILKFCEMNKGFSRILTREVFTVDEAKINDKVSNCFEKISVEIRQSLQDYERTTKKKLNLNLSSTCDLLISCLEGQIQSFVRSKFKKDLSSEWEEQWIFLKKSIYPS</sequence>
<feature type="domain" description="HTH tetR-type" evidence="3">
    <location>
        <begin position="1"/>
        <end position="54"/>
    </location>
</feature>
<name>E7C1R0_9GAMM</name>
<reference evidence="4" key="1">
    <citation type="submission" date="2010-01" db="EMBL/GenBank/DDBJ databases">
        <title>Genome fragments of uncultured bacteria from the North Pacific subtropical Gyre.</title>
        <authorList>
            <person name="Pham V.D."/>
            <person name="Delong E.F."/>
        </authorList>
    </citation>
    <scope>NUCLEOTIDE SEQUENCE</scope>
</reference>
<dbReference type="PANTHER" id="PTHR43479:SF11">
    <property type="entry name" value="ACREF_ENVCD OPERON REPRESSOR-RELATED"/>
    <property type="match status" value="1"/>
</dbReference>
<dbReference type="PANTHER" id="PTHR43479">
    <property type="entry name" value="ACREF/ENVCD OPERON REPRESSOR-RELATED"/>
    <property type="match status" value="1"/>
</dbReference>
<dbReference type="SUPFAM" id="SSF46689">
    <property type="entry name" value="Homeodomain-like"/>
    <property type="match status" value="1"/>
</dbReference>
<evidence type="ECO:0000313" key="4">
    <source>
        <dbReference type="EMBL" id="ADI21384.1"/>
    </source>
</evidence>
<evidence type="ECO:0000259" key="3">
    <source>
        <dbReference type="PROSITE" id="PS50977"/>
    </source>
</evidence>
<dbReference type="Gene3D" id="1.10.357.10">
    <property type="entry name" value="Tetracycline Repressor, domain 2"/>
    <property type="match status" value="1"/>
</dbReference>
<dbReference type="InterPro" id="IPR054580">
    <property type="entry name" value="SlmA-like_C"/>
</dbReference>
<dbReference type="GO" id="GO:0003677">
    <property type="term" value="F:DNA binding"/>
    <property type="evidence" value="ECO:0007669"/>
    <property type="project" value="UniProtKB-UniRule"/>
</dbReference>
<organism evidence="4">
    <name type="scientific">uncultured gamma proteobacterium HF0010_20H22</name>
    <dbReference type="NCBI Taxonomy" id="723562"/>
    <lineage>
        <taxon>Bacteria</taxon>
        <taxon>Pseudomonadati</taxon>
        <taxon>Pseudomonadota</taxon>
        <taxon>Gammaproteobacteria</taxon>
        <taxon>environmental samples</taxon>
    </lineage>
</organism>
<dbReference type="Pfam" id="PF00440">
    <property type="entry name" value="TetR_N"/>
    <property type="match status" value="1"/>
</dbReference>
<dbReference type="Pfam" id="PF22276">
    <property type="entry name" value="SlmA-like_C"/>
    <property type="match status" value="1"/>
</dbReference>
<dbReference type="InterPro" id="IPR001647">
    <property type="entry name" value="HTH_TetR"/>
</dbReference>
<dbReference type="EMBL" id="GU567952">
    <property type="protein sequence ID" value="ADI21384.1"/>
    <property type="molecule type" value="Genomic_DNA"/>
</dbReference>
<keyword evidence="1 2" id="KW-0238">DNA-binding</keyword>
<accession>E7C1R0</accession>
<dbReference type="PROSITE" id="PS50977">
    <property type="entry name" value="HTH_TETR_2"/>
    <property type="match status" value="1"/>
</dbReference>
<feature type="DNA-binding region" description="H-T-H motif" evidence="2">
    <location>
        <begin position="17"/>
        <end position="36"/>
    </location>
</feature>
<evidence type="ECO:0000256" key="1">
    <source>
        <dbReference type="ARBA" id="ARBA00023125"/>
    </source>
</evidence>
<dbReference type="InterPro" id="IPR009057">
    <property type="entry name" value="Homeodomain-like_sf"/>
</dbReference>
<proteinExistence type="predicted"/>
<protein>
    <submittedName>
        <fullName evidence="4">Transcriptional regulator</fullName>
    </submittedName>
</protein>
<dbReference type="InterPro" id="IPR050624">
    <property type="entry name" value="HTH-type_Tx_Regulator"/>
</dbReference>